<organism evidence="1">
    <name type="scientific">marine metagenome</name>
    <dbReference type="NCBI Taxonomy" id="408172"/>
    <lineage>
        <taxon>unclassified sequences</taxon>
        <taxon>metagenomes</taxon>
        <taxon>ecological metagenomes</taxon>
    </lineage>
</organism>
<accession>A0A383AWY5</accession>
<gene>
    <name evidence="1" type="ORF">METZ01_LOCUS464904</name>
</gene>
<dbReference type="AlphaFoldDB" id="A0A383AWY5"/>
<dbReference type="EMBL" id="UINC01195465">
    <property type="protein sequence ID" value="SVE12050.1"/>
    <property type="molecule type" value="Genomic_DNA"/>
</dbReference>
<protein>
    <submittedName>
        <fullName evidence="1">Uncharacterized protein</fullName>
    </submittedName>
</protein>
<name>A0A383AWY5_9ZZZZ</name>
<reference evidence="1" key="1">
    <citation type="submission" date="2018-05" db="EMBL/GenBank/DDBJ databases">
        <authorList>
            <person name="Lanie J.A."/>
            <person name="Ng W.-L."/>
            <person name="Kazmierczak K.M."/>
            <person name="Andrzejewski T.M."/>
            <person name="Davidsen T.M."/>
            <person name="Wayne K.J."/>
            <person name="Tettelin H."/>
            <person name="Glass J.I."/>
            <person name="Rusch D."/>
            <person name="Podicherti R."/>
            <person name="Tsui H.-C.T."/>
            <person name="Winkler M.E."/>
        </authorList>
    </citation>
    <scope>NUCLEOTIDE SEQUENCE</scope>
</reference>
<proteinExistence type="predicted"/>
<sequence>MIYTINITSKINDYKFIVKIHKNSL</sequence>
<evidence type="ECO:0000313" key="1">
    <source>
        <dbReference type="EMBL" id="SVE12050.1"/>
    </source>
</evidence>